<reference evidence="3 4" key="1">
    <citation type="submission" date="2016-11" db="EMBL/GenBank/DDBJ databases">
        <authorList>
            <person name="Varghese N."/>
            <person name="Submissions S."/>
        </authorList>
    </citation>
    <scope>NUCLEOTIDE SEQUENCE [LARGE SCALE GENOMIC DNA]</scope>
    <source>
        <strain evidence="3 4">CGMCC 1.12174</strain>
        <strain evidence="2 5">DSM 26351</strain>
    </source>
</reference>
<organism evidence="3 4">
    <name type="scientific">Flagellimonas taeanensis</name>
    <dbReference type="NCBI Taxonomy" id="1005926"/>
    <lineage>
        <taxon>Bacteria</taxon>
        <taxon>Pseudomonadati</taxon>
        <taxon>Bacteroidota</taxon>
        <taxon>Flavobacteriia</taxon>
        <taxon>Flavobacteriales</taxon>
        <taxon>Flavobacteriaceae</taxon>
        <taxon>Flagellimonas</taxon>
    </lineage>
</organism>
<evidence type="ECO:0000256" key="1">
    <source>
        <dbReference type="SAM" id="Phobius"/>
    </source>
</evidence>
<evidence type="ECO:0000313" key="3">
    <source>
        <dbReference type="EMBL" id="SHK16947.1"/>
    </source>
</evidence>
<keyword evidence="1" id="KW-0472">Membrane</keyword>
<sequence length="114" mass="12971">MSIFDIKEHITEAEDSARSYVDSSIQYYRLKSFKSMMQGITVTAKVLLIGAMAAMALLLLSIAASFWIGDVLESNAKGFLVVGGFYILIGLFIYMFRKRLETPLLRKFSEFYFD</sequence>
<accession>A0A1M6QA28</accession>
<evidence type="ECO:0008006" key="6">
    <source>
        <dbReference type="Google" id="ProtNLM"/>
    </source>
</evidence>
<keyword evidence="1" id="KW-1133">Transmembrane helix</keyword>
<dbReference type="Proteomes" id="UP000184031">
    <property type="component" value="Unassembled WGS sequence"/>
</dbReference>
<protein>
    <recommendedName>
        <fullName evidence="6">Holin-X, holin superfamily III</fullName>
    </recommendedName>
</protein>
<dbReference type="OrthoDB" id="1144182at2"/>
<gene>
    <name evidence="2" type="ORF">SAMN04487891_101501</name>
    <name evidence="3" type="ORF">SAMN05216293_0508</name>
</gene>
<feature type="transmembrane region" description="Helical" evidence="1">
    <location>
        <begin position="79"/>
        <end position="96"/>
    </location>
</feature>
<dbReference type="Proteomes" id="UP000198940">
    <property type="component" value="Unassembled WGS sequence"/>
</dbReference>
<proteinExistence type="predicted"/>
<dbReference type="RefSeq" id="WP_072876477.1">
    <property type="nucleotide sequence ID" value="NZ_FOKU01000001.1"/>
</dbReference>
<evidence type="ECO:0000313" key="5">
    <source>
        <dbReference type="Proteomes" id="UP000198940"/>
    </source>
</evidence>
<dbReference type="EMBL" id="FRAT01000001">
    <property type="protein sequence ID" value="SHK16947.1"/>
    <property type="molecule type" value="Genomic_DNA"/>
</dbReference>
<keyword evidence="1" id="KW-0812">Transmembrane</keyword>
<dbReference type="EMBL" id="FOKU01000001">
    <property type="protein sequence ID" value="SFB69751.1"/>
    <property type="molecule type" value="Genomic_DNA"/>
</dbReference>
<evidence type="ECO:0000313" key="2">
    <source>
        <dbReference type="EMBL" id="SFB69751.1"/>
    </source>
</evidence>
<feature type="transmembrane region" description="Helical" evidence="1">
    <location>
        <begin position="46"/>
        <end position="67"/>
    </location>
</feature>
<dbReference type="STRING" id="1055723.SAMN05216293_0508"/>
<accession>A0A3A1NW71</accession>
<name>A0A1M6QA28_9FLAO</name>
<dbReference type="AlphaFoldDB" id="A0A1M6QA28"/>
<keyword evidence="5" id="KW-1185">Reference proteome</keyword>
<comment type="caution">
    <text evidence="3">The sequence shown here is derived from an EMBL/GenBank/DDBJ whole genome shotgun (WGS) entry which is preliminary data.</text>
</comment>
<evidence type="ECO:0000313" key="4">
    <source>
        <dbReference type="Proteomes" id="UP000184031"/>
    </source>
</evidence>